<keyword evidence="2" id="KW-1185">Reference proteome</keyword>
<dbReference type="RefSeq" id="WP_116061293.1">
    <property type="nucleotide sequence ID" value="NZ_QRDZ01000010.1"/>
</dbReference>
<reference evidence="1 2" key="1">
    <citation type="submission" date="2018-07" db="EMBL/GenBank/DDBJ databases">
        <title>Genomic Encyclopedia of Type Strains, Phase III (KMG-III): the genomes of soil and plant-associated and newly described type strains.</title>
        <authorList>
            <person name="Whitman W."/>
        </authorList>
    </citation>
    <scope>NUCLEOTIDE SEQUENCE [LARGE SCALE GENOMIC DNA]</scope>
    <source>
        <strain evidence="1 2">CECT 7287</strain>
    </source>
</reference>
<name>A0A3D9JRT7_9BACL</name>
<accession>A0A3D9JRT7</accession>
<dbReference type="AlphaFoldDB" id="A0A3D9JRT7"/>
<proteinExistence type="predicted"/>
<dbReference type="Proteomes" id="UP000256977">
    <property type="component" value="Unassembled WGS sequence"/>
</dbReference>
<organism evidence="1 2">
    <name type="scientific">Cohnella phaseoli</name>
    <dbReference type="NCBI Taxonomy" id="456490"/>
    <lineage>
        <taxon>Bacteria</taxon>
        <taxon>Bacillati</taxon>
        <taxon>Bacillota</taxon>
        <taxon>Bacilli</taxon>
        <taxon>Bacillales</taxon>
        <taxon>Paenibacillaceae</taxon>
        <taxon>Cohnella</taxon>
    </lineage>
</organism>
<dbReference type="EMBL" id="QRDZ01000010">
    <property type="protein sequence ID" value="RED76823.1"/>
    <property type="molecule type" value="Genomic_DNA"/>
</dbReference>
<comment type="caution">
    <text evidence="1">The sequence shown here is derived from an EMBL/GenBank/DDBJ whole genome shotgun (WGS) entry which is preliminary data.</text>
</comment>
<evidence type="ECO:0000313" key="2">
    <source>
        <dbReference type="Proteomes" id="UP000256977"/>
    </source>
</evidence>
<evidence type="ECO:0000313" key="1">
    <source>
        <dbReference type="EMBL" id="RED76823.1"/>
    </source>
</evidence>
<gene>
    <name evidence="1" type="ORF">DFP98_11042</name>
</gene>
<sequence length="679" mass="76716">MTTASYEKWVWIELIGFDNRASDFGVAAYLDTVGTVPDGISLLFFTPDFVHAHKGMEREHILPIEMCSYAARPYGKLHDRQQWTNYQLHGLVKELQKQGVNVYCSFFNLFLFSDEGREKASEWCAAHPELYEMRKTGEAFPVINPLKRFKDGTYYEDVFVRDLMTVMRDYEFDGYHGADGYTSPRLSLAEADYSDDMVEQFLRISGVELASGLQAVCDGDSLALEKRADWIWTHQRMDWIRFYAVRWGELWQKIMPAIRNAGKKAVLNSVWTRDPFEALYRYGVDYRLLAESGVNGFVIESVGASLSAGAGECEYKEPGSEFMAMIMAIKAYTPDMKLICLNAIQDTNEQWDGISHVPTIVERDIYAFSNVYLQDREGLRRCASGFVACLGDGIEKMSWDKIVRQWNLGFDGAPERIIGASYVWSDEALQRSLEAYPASRGWSAHKWLTELIEAGAPLHSVVNVKNLPQTSGAICTVDVQLLNDEELDRVLSYRSGPSVLVGTMTKRISQAFESRGLQVSCELNQLFGVACDENGAIIAAIVGDEADRRAFGEQSDLSALNDIKSWLEPLFYREVSAEFLNRCVQVLTDCTGAPRTVSNSRYIRTAVLEIQPGRWRLLIRNLHINYKSAHLDLGRSIANLKVLTDFPGIPIFPKGSEFSLYVPGRGIVIVEVQMNKLNR</sequence>
<dbReference type="OrthoDB" id="2484405at2"/>
<protein>
    <submittedName>
        <fullName evidence="1">Uncharacterized protein</fullName>
    </submittedName>
</protein>